<comment type="caution">
    <text evidence="1">The sequence shown here is derived from an EMBL/GenBank/DDBJ whole genome shotgun (WGS) entry which is preliminary data.</text>
</comment>
<dbReference type="Proteomes" id="UP000070107">
    <property type="component" value="Unassembled WGS sequence"/>
</dbReference>
<sequence>MIEHECRNDNTIRLAERVVFSDSFKPLYKEGMSLVEEAAAYLDGAGRGEAKALSRSAATFYAAESMRLTTRLMQIASWLLLQRAARNGELTREQVALEKAKVRLDTSSAAEALPGWAEMPADFVNIIERSLRLQDRVRRMDDEIYGEHSLSHAAANSNPVSDQLVLLQTAFGGR</sequence>
<dbReference type="RefSeq" id="WP_068883077.1">
    <property type="nucleotide sequence ID" value="NZ_LNTU01000034.1"/>
</dbReference>
<name>A0A135HSS3_9HYPH</name>
<reference evidence="1 2" key="1">
    <citation type="submission" date="2015-11" db="EMBL/GenBank/DDBJ databases">
        <title>Draft genome sequence of Paramesorhizobium deserti A-3-E, a strain highly resistant to diverse beta-lactam antibiotics.</title>
        <authorList>
            <person name="Lv R."/>
            <person name="Yang X."/>
            <person name="Fang N."/>
            <person name="Guo J."/>
            <person name="Luo X."/>
            <person name="Peng F."/>
            <person name="Yang R."/>
            <person name="Cui Y."/>
            <person name="Fang C."/>
            <person name="Song Y."/>
        </authorList>
    </citation>
    <scope>NUCLEOTIDE SEQUENCE [LARGE SCALE GENOMIC DNA]</scope>
    <source>
        <strain evidence="1 2">A-3-E</strain>
    </source>
</reference>
<dbReference type="STRING" id="1494590.ATN84_15185"/>
<organism evidence="1 2">
    <name type="scientific">Paramesorhizobium deserti</name>
    <dbReference type="NCBI Taxonomy" id="1494590"/>
    <lineage>
        <taxon>Bacteria</taxon>
        <taxon>Pseudomonadati</taxon>
        <taxon>Pseudomonadota</taxon>
        <taxon>Alphaproteobacteria</taxon>
        <taxon>Hyphomicrobiales</taxon>
        <taxon>Phyllobacteriaceae</taxon>
        <taxon>Paramesorhizobium</taxon>
    </lineage>
</organism>
<accession>A0A135HSS3</accession>
<evidence type="ECO:0000313" key="2">
    <source>
        <dbReference type="Proteomes" id="UP000070107"/>
    </source>
</evidence>
<dbReference type="InterPro" id="IPR010848">
    <property type="entry name" value="DUF1465"/>
</dbReference>
<proteinExistence type="predicted"/>
<dbReference type="InterPro" id="IPR038301">
    <property type="entry name" value="AraC-like_sf"/>
</dbReference>
<dbReference type="OrthoDB" id="9799531at2"/>
<gene>
    <name evidence="1" type="ORF">ATN84_15185</name>
</gene>
<dbReference type="Gene3D" id="1.10.8.930">
    <property type="entry name" value="Protein of unknown function DUF1465"/>
    <property type="match status" value="1"/>
</dbReference>
<dbReference type="EMBL" id="LNTU01000034">
    <property type="protein sequence ID" value="KXF76235.1"/>
    <property type="molecule type" value="Genomic_DNA"/>
</dbReference>
<evidence type="ECO:0000313" key="1">
    <source>
        <dbReference type="EMBL" id="KXF76235.1"/>
    </source>
</evidence>
<dbReference type="AlphaFoldDB" id="A0A135HSS3"/>
<dbReference type="Pfam" id="PF07323">
    <property type="entry name" value="DUF1465"/>
    <property type="match status" value="1"/>
</dbReference>
<keyword evidence="2" id="KW-1185">Reference proteome</keyword>
<protein>
    <submittedName>
        <fullName evidence="1">AraC family transcriptional regulator</fullName>
    </submittedName>
</protein>